<dbReference type="PATRIC" id="fig|128780.6.peg.1345"/>
<dbReference type="EMBL" id="CP012900">
    <property type="protein sequence ID" value="ALJ27736.1"/>
    <property type="molecule type" value="Genomic_DNA"/>
</dbReference>
<feature type="transmembrane region" description="Helical" evidence="4">
    <location>
        <begin position="272"/>
        <end position="291"/>
    </location>
</feature>
<feature type="transmembrane region" description="Helical" evidence="4">
    <location>
        <begin position="165"/>
        <end position="186"/>
    </location>
</feature>
<dbReference type="PANTHER" id="PTHR23531">
    <property type="entry name" value="QUINOLENE RESISTANCE PROTEIN NORA"/>
    <property type="match status" value="1"/>
</dbReference>
<dbReference type="SUPFAM" id="SSF103473">
    <property type="entry name" value="MFS general substrate transporter"/>
    <property type="match status" value="1"/>
</dbReference>
<evidence type="ECO:0000259" key="5">
    <source>
        <dbReference type="PROSITE" id="PS50850"/>
    </source>
</evidence>
<reference evidence="6 7" key="1">
    <citation type="journal article" date="2015" name="Genome Announc.">
        <title>Complete Genome Sequencing of Stenotrophomonas acidaminiphila ZAC14D2_NAIMI4_2, a Multidrug-Resistant Strain Isolated from Sediments of a Polluted River in Mexico, Uncovers New Antibiotic Resistance Genes and a Novel Class-II Lasso Peptide Biosynthesis Gene Cluster.</title>
        <authorList>
            <person name="Vinuesa P."/>
            <person name="Ochoa-Sanchez L.E."/>
        </authorList>
    </citation>
    <scope>NUCLEOTIDE SEQUENCE [LARGE SCALE GENOMIC DNA]</scope>
    <source>
        <strain evidence="6 7">ZAC14D2_NAIMI4_2</strain>
    </source>
</reference>
<dbReference type="Proteomes" id="UP000061010">
    <property type="component" value="Chromosome"/>
</dbReference>
<dbReference type="Gene3D" id="1.20.1250.20">
    <property type="entry name" value="MFS general substrate transporter like domains"/>
    <property type="match status" value="1"/>
</dbReference>
<accession>A0A0S1AY92</accession>
<protein>
    <submittedName>
        <fullName evidence="6">MFS transporter</fullName>
    </submittedName>
</protein>
<keyword evidence="7" id="KW-1185">Reference proteome</keyword>
<feature type="transmembrane region" description="Helical" evidence="4">
    <location>
        <begin position="361"/>
        <end position="379"/>
    </location>
</feature>
<keyword evidence="1 4" id="KW-0812">Transmembrane</keyword>
<feature type="transmembrane region" description="Helical" evidence="4">
    <location>
        <begin position="206"/>
        <end position="233"/>
    </location>
</feature>
<proteinExistence type="predicted"/>
<feature type="transmembrane region" description="Helical" evidence="4">
    <location>
        <begin position="51"/>
        <end position="71"/>
    </location>
</feature>
<dbReference type="InterPro" id="IPR052714">
    <property type="entry name" value="MFS_Exporter"/>
</dbReference>
<sequence>MSQPRPALWTPGFVLACIANFLMGMSFYVLMPTLPFHLVEQLRIGEATVGLVLSSYVIAALLVRPFSGFIVDRFNAKHAYLVALAAYVLFTSGYLLAHTVLVFVLVRLGIGVTFAVMSTAANTQAIDIIPSARRGEGIGLFGLMSSLAMALGPMAGLWLMDHHPFQVIFEAAVAAGIAGLLVASWVHAPRKQRDGAATVLSLDRFLLVRGIPLALNLAVIGLGYGMLLAFAALHGKQLGAGNTGIFFTLMAVGMMVSRAFSGRLIDGGRVVLATNGGSLAIVAGLGLMAYAAAPATYYLSGLLAGFGFGVVYPAYQTMMVNLGGHARRGTAVATYFCALDVGIGAGMVLAGLVAARFGLGAAFASGAGLALVAGLVYALRLSARFVRAPLPQAAVAGGARADADD</sequence>
<dbReference type="InterPro" id="IPR020846">
    <property type="entry name" value="MFS_dom"/>
</dbReference>
<dbReference type="KEGG" id="sacz:AOT14_13330"/>
<feature type="transmembrane region" description="Helical" evidence="4">
    <location>
        <begin position="335"/>
        <end position="355"/>
    </location>
</feature>
<evidence type="ECO:0000256" key="2">
    <source>
        <dbReference type="ARBA" id="ARBA00022989"/>
    </source>
</evidence>
<dbReference type="GO" id="GO:0022857">
    <property type="term" value="F:transmembrane transporter activity"/>
    <property type="evidence" value="ECO:0007669"/>
    <property type="project" value="InterPro"/>
</dbReference>
<dbReference type="InterPro" id="IPR011701">
    <property type="entry name" value="MFS"/>
</dbReference>
<feature type="transmembrane region" description="Helical" evidence="4">
    <location>
        <begin position="12"/>
        <end position="31"/>
    </location>
</feature>
<organism evidence="6 7">
    <name type="scientific">Stenotrophomonas acidaminiphila</name>
    <dbReference type="NCBI Taxonomy" id="128780"/>
    <lineage>
        <taxon>Bacteria</taxon>
        <taxon>Pseudomonadati</taxon>
        <taxon>Pseudomonadota</taxon>
        <taxon>Gammaproteobacteria</taxon>
        <taxon>Lysobacterales</taxon>
        <taxon>Lysobacteraceae</taxon>
        <taxon>Stenotrophomonas</taxon>
    </lineage>
</organism>
<dbReference type="InterPro" id="IPR036259">
    <property type="entry name" value="MFS_trans_sf"/>
</dbReference>
<dbReference type="OrthoDB" id="9814001at2"/>
<dbReference type="PROSITE" id="PS50850">
    <property type="entry name" value="MFS"/>
    <property type="match status" value="1"/>
</dbReference>
<dbReference type="AlphaFoldDB" id="A0A0S1AY92"/>
<evidence type="ECO:0000256" key="1">
    <source>
        <dbReference type="ARBA" id="ARBA00022692"/>
    </source>
</evidence>
<keyword evidence="3 4" id="KW-0472">Membrane</keyword>
<gene>
    <name evidence="6" type="ORF">AOT14_13330</name>
</gene>
<feature type="transmembrane region" description="Helical" evidence="4">
    <location>
        <begin position="103"/>
        <end position="126"/>
    </location>
</feature>
<dbReference type="Pfam" id="PF07690">
    <property type="entry name" value="MFS_1"/>
    <property type="match status" value="1"/>
</dbReference>
<keyword evidence="2 4" id="KW-1133">Transmembrane helix</keyword>
<feature type="domain" description="Major facilitator superfamily (MFS) profile" evidence="5">
    <location>
        <begin position="12"/>
        <end position="385"/>
    </location>
</feature>
<dbReference type="CDD" id="cd17489">
    <property type="entry name" value="MFS_YfcJ_like"/>
    <property type="match status" value="1"/>
</dbReference>
<feature type="transmembrane region" description="Helical" evidence="4">
    <location>
        <begin position="138"/>
        <end position="159"/>
    </location>
</feature>
<evidence type="ECO:0000313" key="7">
    <source>
        <dbReference type="Proteomes" id="UP000061010"/>
    </source>
</evidence>
<evidence type="ECO:0000256" key="3">
    <source>
        <dbReference type="ARBA" id="ARBA00023136"/>
    </source>
</evidence>
<feature type="transmembrane region" description="Helical" evidence="4">
    <location>
        <begin position="297"/>
        <end position="315"/>
    </location>
</feature>
<feature type="transmembrane region" description="Helical" evidence="4">
    <location>
        <begin position="78"/>
        <end position="97"/>
    </location>
</feature>
<dbReference type="PROSITE" id="PS51257">
    <property type="entry name" value="PROKAR_LIPOPROTEIN"/>
    <property type="match status" value="1"/>
</dbReference>
<dbReference type="PANTHER" id="PTHR23531:SF1">
    <property type="entry name" value="QUINOLENE RESISTANCE PROTEIN NORA"/>
    <property type="match status" value="1"/>
</dbReference>
<evidence type="ECO:0000313" key="6">
    <source>
        <dbReference type="EMBL" id="ALJ27736.1"/>
    </source>
</evidence>
<name>A0A0S1AY92_9GAMM</name>
<feature type="transmembrane region" description="Helical" evidence="4">
    <location>
        <begin position="239"/>
        <end position="260"/>
    </location>
</feature>
<evidence type="ECO:0000256" key="4">
    <source>
        <dbReference type="SAM" id="Phobius"/>
    </source>
</evidence>
<dbReference type="RefSeq" id="WP_054664454.1">
    <property type="nucleotide sequence ID" value="NZ_CP178915.1"/>
</dbReference>